<dbReference type="PROSITE" id="PS50977">
    <property type="entry name" value="HTH_TETR_2"/>
    <property type="match status" value="1"/>
</dbReference>
<dbReference type="EMBL" id="CAFBMB010000046">
    <property type="protein sequence ID" value="CAB4897753.1"/>
    <property type="molecule type" value="Genomic_DNA"/>
</dbReference>
<dbReference type="GO" id="GO:0000976">
    <property type="term" value="F:transcription cis-regulatory region binding"/>
    <property type="evidence" value="ECO:0007669"/>
    <property type="project" value="TreeGrafter"/>
</dbReference>
<dbReference type="GO" id="GO:0003700">
    <property type="term" value="F:DNA-binding transcription factor activity"/>
    <property type="evidence" value="ECO:0007669"/>
    <property type="project" value="TreeGrafter"/>
</dbReference>
<reference evidence="5" key="1">
    <citation type="submission" date="2020-05" db="EMBL/GenBank/DDBJ databases">
        <authorList>
            <person name="Chiriac C."/>
            <person name="Salcher M."/>
            <person name="Ghai R."/>
            <person name="Kavagutti S V."/>
        </authorList>
    </citation>
    <scope>NUCLEOTIDE SEQUENCE</scope>
</reference>
<evidence type="ECO:0000256" key="2">
    <source>
        <dbReference type="ARBA" id="ARBA00023125"/>
    </source>
</evidence>
<evidence type="ECO:0000313" key="5">
    <source>
        <dbReference type="EMBL" id="CAB4897753.1"/>
    </source>
</evidence>
<gene>
    <name evidence="5" type="ORF">UFOPK3516_00776</name>
</gene>
<keyword evidence="2" id="KW-0238">DNA-binding</keyword>
<dbReference type="InterPro" id="IPR050109">
    <property type="entry name" value="HTH-type_TetR-like_transc_reg"/>
</dbReference>
<dbReference type="InterPro" id="IPR009057">
    <property type="entry name" value="Homeodomain-like_sf"/>
</dbReference>
<name>A0A6J7G194_9ZZZZ</name>
<organism evidence="5">
    <name type="scientific">freshwater metagenome</name>
    <dbReference type="NCBI Taxonomy" id="449393"/>
    <lineage>
        <taxon>unclassified sequences</taxon>
        <taxon>metagenomes</taxon>
        <taxon>ecological metagenomes</taxon>
    </lineage>
</organism>
<evidence type="ECO:0000256" key="1">
    <source>
        <dbReference type="ARBA" id="ARBA00023015"/>
    </source>
</evidence>
<dbReference type="Gene3D" id="1.10.357.10">
    <property type="entry name" value="Tetracycline Repressor, domain 2"/>
    <property type="match status" value="1"/>
</dbReference>
<dbReference type="AlphaFoldDB" id="A0A6J7G194"/>
<proteinExistence type="predicted"/>
<accession>A0A6J7G194</accession>
<dbReference type="SUPFAM" id="SSF46689">
    <property type="entry name" value="Homeodomain-like"/>
    <property type="match status" value="1"/>
</dbReference>
<keyword evidence="3" id="KW-0804">Transcription</keyword>
<protein>
    <submittedName>
        <fullName evidence="5">Unannotated protein</fullName>
    </submittedName>
</protein>
<keyword evidence="1" id="KW-0805">Transcription regulation</keyword>
<evidence type="ECO:0000259" key="4">
    <source>
        <dbReference type="PROSITE" id="PS50977"/>
    </source>
</evidence>
<evidence type="ECO:0000256" key="3">
    <source>
        <dbReference type="ARBA" id="ARBA00023163"/>
    </source>
</evidence>
<sequence length="206" mass="22946">MTSPAGQQPSGVRRPRQARSIDSWERILEAGTKLLVEGGWEAMTITAVCKEAKVTAPTIYSRVDGLSGLFWAVYERGMQNVLTTQDSYLEEASETPRESLSRLSAVIDVVAKTFEEHKAFLQPVIRYASVNESLLGRGSAQSRALVQAMADLLPGNDPRNAFEVCQTLYTEVVFRSMYGGTFLNDEGETFEEFESRLLRIVRARLS</sequence>
<feature type="domain" description="HTH tetR-type" evidence="4">
    <location>
        <begin position="21"/>
        <end position="81"/>
    </location>
</feature>
<dbReference type="PANTHER" id="PTHR30055:SF234">
    <property type="entry name" value="HTH-TYPE TRANSCRIPTIONAL REGULATOR BETI"/>
    <property type="match status" value="1"/>
</dbReference>
<dbReference type="InterPro" id="IPR001647">
    <property type="entry name" value="HTH_TetR"/>
</dbReference>
<dbReference type="PANTHER" id="PTHR30055">
    <property type="entry name" value="HTH-TYPE TRANSCRIPTIONAL REGULATOR RUTR"/>
    <property type="match status" value="1"/>
</dbReference>
<dbReference type="Pfam" id="PF00440">
    <property type="entry name" value="TetR_N"/>
    <property type="match status" value="1"/>
</dbReference>